<evidence type="ECO:0000313" key="3">
    <source>
        <dbReference type="Proteomes" id="UP001342314"/>
    </source>
</evidence>
<dbReference type="Proteomes" id="UP001342314">
    <property type="component" value="Unassembled WGS sequence"/>
</dbReference>
<keyword evidence="3" id="KW-1185">Reference proteome</keyword>
<feature type="region of interest" description="Disordered" evidence="1">
    <location>
        <begin position="39"/>
        <end position="60"/>
    </location>
</feature>
<dbReference type="AlphaFoldDB" id="A0AAV5GNN5"/>
<comment type="caution">
    <text evidence="2">The sequence shown here is derived from an EMBL/GenBank/DDBJ whole genome shotgun (WGS) entry which is preliminary data.</text>
</comment>
<evidence type="ECO:0000256" key="1">
    <source>
        <dbReference type="SAM" id="MobiDB-lite"/>
    </source>
</evidence>
<name>A0AAV5GNN5_9BASI</name>
<accession>A0AAV5GNN5</accession>
<proteinExistence type="predicted"/>
<dbReference type="EMBL" id="BQKY01000016">
    <property type="protein sequence ID" value="GJN94190.1"/>
    <property type="molecule type" value="Genomic_DNA"/>
</dbReference>
<reference evidence="2 3" key="1">
    <citation type="submission" date="2021-12" db="EMBL/GenBank/DDBJ databases">
        <title>High titer production of polyol ester of fatty acids by Rhodotorula paludigena BS15 towards product separation-free biomass refinery.</title>
        <authorList>
            <person name="Mano J."/>
            <person name="Ono H."/>
            <person name="Tanaka T."/>
            <person name="Naito K."/>
            <person name="Sushida H."/>
            <person name="Ike M."/>
            <person name="Tokuyasu K."/>
            <person name="Kitaoka M."/>
        </authorList>
    </citation>
    <scope>NUCLEOTIDE SEQUENCE [LARGE SCALE GENOMIC DNA]</scope>
    <source>
        <strain evidence="2 3">BS15</strain>
    </source>
</reference>
<evidence type="ECO:0000313" key="2">
    <source>
        <dbReference type="EMBL" id="GJN94190.1"/>
    </source>
</evidence>
<organism evidence="2 3">
    <name type="scientific">Rhodotorula paludigena</name>
    <dbReference type="NCBI Taxonomy" id="86838"/>
    <lineage>
        <taxon>Eukaryota</taxon>
        <taxon>Fungi</taxon>
        <taxon>Dikarya</taxon>
        <taxon>Basidiomycota</taxon>
        <taxon>Pucciniomycotina</taxon>
        <taxon>Microbotryomycetes</taxon>
        <taxon>Sporidiobolales</taxon>
        <taxon>Sporidiobolaceae</taxon>
        <taxon>Rhodotorula</taxon>
    </lineage>
</organism>
<sequence>MEDGAELTGNTVLVSYETNAAGLTIATEVLETLALAEPTTDPDAADPAADTATDTDTATATATSATAIETEEAAAPDTQPGNVIAPASTCTTAGCPVAPTTYTQNGAIVTWYATGPVTATPQTWSTGAIQSAADYISTVSTATGRPPGNAAPARFSALLPAGGDWGIMAGVAVVGGLVGAVAVL</sequence>
<protein>
    <submittedName>
        <fullName evidence="2">Uncharacterized protein</fullName>
    </submittedName>
</protein>
<gene>
    <name evidence="2" type="ORF">Rhopal_007264-T1</name>
</gene>